<accession>A0A8J2N0D7</accession>
<feature type="chain" id="PRO_5035246040" evidence="1">
    <location>
        <begin position="25"/>
        <end position="165"/>
    </location>
</feature>
<evidence type="ECO:0000313" key="3">
    <source>
        <dbReference type="Proteomes" id="UP000676310"/>
    </source>
</evidence>
<keyword evidence="3" id="KW-1185">Reference proteome</keyword>
<dbReference type="OrthoDB" id="3674159at2759"/>
<proteinExistence type="predicted"/>
<reference evidence="2" key="1">
    <citation type="submission" date="2021-05" db="EMBL/GenBank/DDBJ databases">
        <authorList>
            <person name="Stam R."/>
        </authorList>
    </citation>
    <scope>NUCLEOTIDE SEQUENCE</scope>
    <source>
        <strain evidence="2">CS162</strain>
    </source>
</reference>
<dbReference type="AlphaFoldDB" id="A0A8J2N0D7"/>
<name>A0A8J2N0D7_9PLEO</name>
<organism evidence="2 3">
    <name type="scientific">Alternaria atra</name>
    <dbReference type="NCBI Taxonomy" id="119953"/>
    <lineage>
        <taxon>Eukaryota</taxon>
        <taxon>Fungi</taxon>
        <taxon>Dikarya</taxon>
        <taxon>Ascomycota</taxon>
        <taxon>Pezizomycotina</taxon>
        <taxon>Dothideomycetes</taxon>
        <taxon>Pleosporomycetidae</taxon>
        <taxon>Pleosporales</taxon>
        <taxon>Pleosporineae</taxon>
        <taxon>Pleosporaceae</taxon>
        <taxon>Alternaria</taxon>
        <taxon>Alternaria sect. Ulocladioides</taxon>
    </lineage>
</organism>
<dbReference type="EMBL" id="CAJRGZ010000019">
    <property type="protein sequence ID" value="CAG5160972.1"/>
    <property type="molecule type" value="Genomic_DNA"/>
</dbReference>
<evidence type="ECO:0000313" key="2">
    <source>
        <dbReference type="EMBL" id="CAG5160972.1"/>
    </source>
</evidence>
<feature type="signal peptide" evidence="1">
    <location>
        <begin position="1"/>
        <end position="24"/>
    </location>
</feature>
<dbReference type="Proteomes" id="UP000676310">
    <property type="component" value="Unassembled WGS sequence"/>
</dbReference>
<dbReference type="RefSeq" id="XP_043169495.1">
    <property type="nucleotide sequence ID" value="XM_043313560.1"/>
</dbReference>
<comment type="caution">
    <text evidence="2">The sequence shown here is derived from an EMBL/GenBank/DDBJ whole genome shotgun (WGS) entry which is preliminary data.</text>
</comment>
<protein>
    <submittedName>
        <fullName evidence="2">Uncharacterized protein</fullName>
    </submittedName>
</protein>
<evidence type="ECO:0000256" key="1">
    <source>
        <dbReference type="SAM" id="SignalP"/>
    </source>
</evidence>
<sequence length="165" mass="17531">MLFANTKTWMSILLACSSIYSAQCAPTSNTVNAVAVRDIQSLPAVVPALSVRDVPGVSRVITERDAATDVNLAKRYLIGSPHQKRTIELVLKQAVHGLAAGTTWLWEISYGYTSTNGGSSGHLTGNLVKGDGSFSWGTFRIDHSFVSSVDAIVTATFNAVVATTN</sequence>
<dbReference type="GeneID" id="67017774"/>
<keyword evidence="1" id="KW-0732">Signal</keyword>
<gene>
    <name evidence="2" type="ORF">ALTATR162_LOCUS5940</name>
</gene>